<protein>
    <submittedName>
        <fullName evidence="3">Uncharacterized protein</fullName>
    </submittedName>
</protein>
<dbReference type="RefSeq" id="WP_203904699.1">
    <property type="nucleotide sequence ID" value="NZ_BOPF01000046.1"/>
</dbReference>
<dbReference type="EMBL" id="BOPF01000046">
    <property type="protein sequence ID" value="GIJ51290.1"/>
    <property type="molecule type" value="Genomic_DNA"/>
</dbReference>
<proteinExistence type="predicted"/>
<feature type="coiled-coil region" evidence="1">
    <location>
        <begin position="36"/>
        <end position="70"/>
    </location>
</feature>
<dbReference type="AlphaFoldDB" id="A0A8J3YWZ0"/>
<evidence type="ECO:0000256" key="2">
    <source>
        <dbReference type="SAM" id="Phobius"/>
    </source>
</evidence>
<keyword evidence="1" id="KW-0175">Coiled coil</keyword>
<organism evidence="3 4">
    <name type="scientific">Virgisporangium aliadipatigenens</name>
    <dbReference type="NCBI Taxonomy" id="741659"/>
    <lineage>
        <taxon>Bacteria</taxon>
        <taxon>Bacillati</taxon>
        <taxon>Actinomycetota</taxon>
        <taxon>Actinomycetes</taxon>
        <taxon>Micromonosporales</taxon>
        <taxon>Micromonosporaceae</taxon>
        <taxon>Virgisporangium</taxon>
    </lineage>
</organism>
<gene>
    <name evidence="3" type="ORF">Val02_81760</name>
</gene>
<comment type="caution">
    <text evidence="3">The sequence shown here is derived from an EMBL/GenBank/DDBJ whole genome shotgun (WGS) entry which is preliminary data.</text>
</comment>
<evidence type="ECO:0000313" key="4">
    <source>
        <dbReference type="Proteomes" id="UP000619260"/>
    </source>
</evidence>
<keyword evidence="2" id="KW-0472">Membrane</keyword>
<keyword evidence="2" id="KW-0812">Transmembrane</keyword>
<keyword evidence="2" id="KW-1133">Transmembrane helix</keyword>
<keyword evidence="4" id="KW-1185">Reference proteome</keyword>
<dbReference type="Proteomes" id="UP000619260">
    <property type="component" value="Unassembled WGS sequence"/>
</dbReference>
<accession>A0A8J3YWZ0</accession>
<name>A0A8J3YWZ0_9ACTN</name>
<evidence type="ECO:0000313" key="3">
    <source>
        <dbReference type="EMBL" id="GIJ51290.1"/>
    </source>
</evidence>
<feature type="transmembrane region" description="Helical" evidence="2">
    <location>
        <begin position="6"/>
        <end position="30"/>
    </location>
</feature>
<reference evidence="3" key="1">
    <citation type="submission" date="2021-01" db="EMBL/GenBank/DDBJ databases">
        <title>Whole genome shotgun sequence of Virgisporangium aliadipatigenens NBRC 105644.</title>
        <authorList>
            <person name="Komaki H."/>
            <person name="Tamura T."/>
        </authorList>
    </citation>
    <scope>NUCLEOTIDE SEQUENCE</scope>
    <source>
        <strain evidence="3">NBRC 105644</strain>
    </source>
</reference>
<sequence length="113" mass="12872">MTVLPFPSWLFCTVATIGALVIFLMCWVLWTDGREIRQLGRDLAQAAEDLEEARGERDAERERIAAITGQFVRLKADLEGRQRPPARAPRRGLAEDKALMARANDYYERIGPR</sequence>
<evidence type="ECO:0000256" key="1">
    <source>
        <dbReference type="SAM" id="Coils"/>
    </source>
</evidence>